<gene>
    <name evidence="8" type="ORF">HPP92_018576</name>
</gene>
<organism evidence="8 9">
    <name type="scientific">Vanilla planifolia</name>
    <name type="common">Vanilla</name>
    <dbReference type="NCBI Taxonomy" id="51239"/>
    <lineage>
        <taxon>Eukaryota</taxon>
        <taxon>Viridiplantae</taxon>
        <taxon>Streptophyta</taxon>
        <taxon>Embryophyta</taxon>
        <taxon>Tracheophyta</taxon>
        <taxon>Spermatophyta</taxon>
        <taxon>Magnoliopsida</taxon>
        <taxon>Liliopsida</taxon>
        <taxon>Asparagales</taxon>
        <taxon>Orchidaceae</taxon>
        <taxon>Vanilloideae</taxon>
        <taxon>Vanilleae</taxon>
        <taxon>Vanilla</taxon>
    </lineage>
</organism>
<feature type="domain" description="Transcription factor IIIC subunit Tfc1/Sfc1 triple barrel" evidence="7">
    <location>
        <begin position="50"/>
        <end position="170"/>
    </location>
</feature>
<dbReference type="InterPro" id="IPR019136">
    <property type="entry name" value="TF_IIIC_su-5_HTH"/>
</dbReference>
<evidence type="ECO:0000256" key="4">
    <source>
        <dbReference type="ARBA" id="ARBA00023242"/>
    </source>
</evidence>
<evidence type="ECO:0000259" key="7">
    <source>
        <dbReference type="Pfam" id="PF17682"/>
    </source>
</evidence>
<keyword evidence="3" id="KW-0804">Transcription</keyword>
<comment type="caution">
    <text evidence="8">The sequence shown here is derived from an EMBL/GenBank/DDBJ whole genome shotgun (WGS) entry which is preliminary data.</text>
</comment>
<keyword evidence="9" id="KW-1185">Reference proteome</keyword>
<feature type="region of interest" description="Disordered" evidence="5">
    <location>
        <begin position="556"/>
        <end position="589"/>
    </location>
</feature>
<dbReference type="EMBL" id="JADCNL010000009">
    <property type="protein sequence ID" value="KAG0466996.1"/>
    <property type="molecule type" value="Genomic_DNA"/>
</dbReference>
<feature type="compositionally biased region" description="Acidic residues" evidence="5">
    <location>
        <begin position="493"/>
        <end position="512"/>
    </location>
</feature>
<name>A0A835QA51_VANPL</name>
<feature type="compositionally biased region" description="Basic and acidic residues" evidence="5">
    <location>
        <begin position="556"/>
        <end position="566"/>
    </location>
</feature>
<proteinExistence type="predicted"/>
<evidence type="ECO:0000313" key="9">
    <source>
        <dbReference type="Proteomes" id="UP000636800"/>
    </source>
</evidence>
<evidence type="ECO:0000256" key="2">
    <source>
        <dbReference type="ARBA" id="ARBA00023125"/>
    </source>
</evidence>
<dbReference type="PANTHER" id="PTHR13230:SF5">
    <property type="entry name" value="GENERAL TRANSCRIPTION FACTOR 3C POLYPEPTIDE 5"/>
    <property type="match status" value="1"/>
</dbReference>
<keyword evidence="4" id="KW-0539">Nucleus</keyword>
<dbReference type="PANTHER" id="PTHR13230">
    <property type="entry name" value="GENERAL TRANSCRIPTION FACTOR IIIC, POLYPEPTIDE 5"/>
    <property type="match status" value="1"/>
</dbReference>
<dbReference type="Pfam" id="PF09734">
    <property type="entry name" value="Tau95"/>
    <property type="match status" value="1"/>
</dbReference>
<dbReference type="Pfam" id="PF17682">
    <property type="entry name" value="Tau95_N"/>
    <property type="match status" value="1"/>
</dbReference>
<evidence type="ECO:0000256" key="5">
    <source>
        <dbReference type="SAM" id="MobiDB-lite"/>
    </source>
</evidence>
<feature type="domain" description="Transcription factor IIIC subunit 5 HTH" evidence="6">
    <location>
        <begin position="263"/>
        <end position="344"/>
    </location>
</feature>
<dbReference type="Proteomes" id="UP000636800">
    <property type="component" value="Unassembled WGS sequence"/>
</dbReference>
<protein>
    <submittedName>
        <fullName evidence="8">Uncharacterized protein</fullName>
    </submittedName>
</protein>
<comment type="subcellular location">
    <subcellularLocation>
        <location evidence="1">Nucleus</location>
    </subcellularLocation>
</comment>
<dbReference type="Gene3D" id="3.30.200.160">
    <property type="entry name" value="TFIIIC, subcomplex tauA, subunit Sfc1, barrel domain"/>
    <property type="match status" value="1"/>
</dbReference>
<accession>A0A835QA51</accession>
<dbReference type="InterPro" id="IPR042536">
    <property type="entry name" value="TFIIIC_tauA_Sfc1"/>
</dbReference>
<evidence type="ECO:0000256" key="3">
    <source>
        <dbReference type="ARBA" id="ARBA00023163"/>
    </source>
</evidence>
<evidence type="ECO:0000256" key="1">
    <source>
        <dbReference type="ARBA" id="ARBA00004123"/>
    </source>
</evidence>
<dbReference type="GO" id="GO:0006384">
    <property type="term" value="P:transcription initiation at RNA polymerase III promoter"/>
    <property type="evidence" value="ECO:0007669"/>
    <property type="project" value="InterPro"/>
</dbReference>
<evidence type="ECO:0000259" key="6">
    <source>
        <dbReference type="Pfam" id="PF09734"/>
    </source>
</evidence>
<dbReference type="InterPro" id="IPR041499">
    <property type="entry name" value="Tfc1/Sfc1_N"/>
</dbReference>
<dbReference type="OrthoDB" id="641315at2759"/>
<sequence>MPPRGDSGTVSATADTSNFTAAPYFRSPFPESIIKNGAVSGVLPEPDCLAVHYPGYPSSISRAIETLGGVPKISKAWKFAVQSLAGTQDSDKDRRSFLELKFRPEDLFCHPSFGEPRPSSSLLLRISRTRNGDATDSVGMSSGPTEQISADVVGRISMSYHFEGMADYQHVIAVHAAEARRKKRPWASNDELYLDGNGNVHVDHGDVMMLVPPLFARKDKPEKIVLNSPPNLVSESMQKGAVEYCWEIPEKINWEDKLPKGTAEWKAQMALARLFEERPIWPRWSLYERLLDDGEEITDYLLRRLLLRTGYYFSRGPYGKFWIQKGYDPRTNSDSRIYQKVDFRVPSNLRKLIDLNENHELKHKWKDICKFLVWPSKACNVFQLFELDDDYIREEIEKSTTMTICSPLTGWFSEALLKALRLRVMIRFLSVAPKGPPEEFLNSKIEDFKRCRKKEALGKFWKPEKELRSANQDASNPKRSRMKSNNAEKENVENEDIEDEEESDLEEEDIDGYESPPMGGEDDLPPYGAIYDMGESIPNEYLQELLSEFPWIDKGKAKQSNEEDARGVGSSDGEYQIYEQDSEEEDDFL</sequence>
<feature type="region of interest" description="Disordered" evidence="5">
    <location>
        <begin position="466"/>
        <end position="533"/>
    </location>
</feature>
<evidence type="ECO:0000313" key="8">
    <source>
        <dbReference type="EMBL" id="KAG0466996.1"/>
    </source>
</evidence>
<dbReference type="GO" id="GO:0000127">
    <property type="term" value="C:transcription factor TFIIIC complex"/>
    <property type="evidence" value="ECO:0007669"/>
    <property type="project" value="InterPro"/>
</dbReference>
<reference evidence="8 9" key="1">
    <citation type="journal article" date="2020" name="Nat. Food">
        <title>A phased Vanilla planifolia genome enables genetic improvement of flavour and production.</title>
        <authorList>
            <person name="Hasing T."/>
            <person name="Tang H."/>
            <person name="Brym M."/>
            <person name="Khazi F."/>
            <person name="Huang T."/>
            <person name="Chambers A.H."/>
        </authorList>
    </citation>
    <scope>NUCLEOTIDE SEQUENCE [LARGE SCALE GENOMIC DNA]</scope>
    <source>
        <tissue evidence="8">Leaf</tissue>
    </source>
</reference>
<dbReference type="InterPro" id="IPR040454">
    <property type="entry name" value="TF_IIIC_Tfc1/Sfc1"/>
</dbReference>
<dbReference type="AlphaFoldDB" id="A0A835QA51"/>
<dbReference type="GO" id="GO:0001003">
    <property type="term" value="F:RNA polymerase III type 2 promoter sequence-specific DNA binding"/>
    <property type="evidence" value="ECO:0007669"/>
    <property type="project" value="TreeGrafter"/>
</dbReference>
<feature type="compositionally biased region" description="Acidic residues" evidence="5">
    <location>
        <begin position="580"/>
        <end position="589"/>
    </location>
</feature>
<keyword evidence="2" id="KW-0238">DNA-binding</keyword>
<dbReference type="GO" id="GO:0001002">
    <property type="term" value="F:RNA polymerase III type 1 promoter sequence-specific DNA binding"/>
    <property type="evidence" value="ECO:0007669"/>
    <property type="project" value="TreeGrafter"/>
</dbReference>
<dbReference type="GO" id="GO:0005634">
    <property type="term" value="C:nucleus"/>
    <property type="evidence" value="ECO:0007669"/>
    <property type="project" value="UniProtKB-SubCell"/>
</dbReference>